<reference evidence="1" key="1">
    <citation type="submission" date="2023-03" db="EMBL/GenBank/DDBJ databases">
        <authorList>
            <person name="Steffen K."/>
            <person name="Cardenas P."/>
        </authorList>
    </citation>
    <scope>NUCLEOTIDE SEQUENCE</scope>
</reference>
<protein>
    <submittedName>
        <fullName evidence="1">Uncharacterized protein</fullName>
    </submittedName>
</protein>
<evidence type="ECO:0000313" key="2">
    <source>
        <dbReference type="Proteomes" id="UP001174909"/>
    </source>
</evidence>
<accession>A0AA35T445</accession>
<organism evidence="1 2">
    <name type="scientific">Geodia barretti</name>
    <name type="common">Barrett's horny sponge</name>
    <dbReference type="NCBI Taxonomy" id="519541"/>
    <lineage>
        <taxon>Eukaryota</taxon>
        <taxon>Metazoa</taxon>
        <taxon>Porifera</taxon>
        <taxon>Demospongiae</taxon>
        <taxon>Heteroscleromorpha</taxon>
        <taxon>Tetractinellida</taxon>
        <taxon>Astrophorina</taxon>
        <taxon>Geodiidae</taxon>
        <taxon>Geodia</taxon>
    </lineage>
</organism>
<comment type="caution">
    <text evidence="1">The sequence shown here is derived from an EMBL/GenBank/DDBJ whole genome shotgun (WGS) entry which is preliminary data.</text>
</comment>
<gene>
    <name evidence="1" type="ORF">GBAR_LOCUS22626</name>
</gene>
<proteinExistence type="predicted"/>
<sequence>MEGYCWLPYGTCKLSLRERLKKNEDMSIERELDIMALPSGLVSMSLAKTSINKVPGEEFSGNLP</sequence>
<name>A0AA35T445_GEOBA</name>
<dbReference type="Proteomes" id="UP001174909">
    <property type="component" value="Unassembled WGS sequence"/>
</dbReference>
<keyword evidence="2" id="KW-1185">Reference proteome</keyword>
<dbReference type="AlphaFoldDB" id="A0AA35T445"/>
<evidence type="ECO:0000313" key="1">
    <source>
        <dbReference type="EMBL" id="CAI8040638.1"/>
    </source>
</evidence>
<dbReference type="EMBL" id="CASHTH010003124">
    <property type="protein sequence ID" value="CAI8040638.1"/>
    <property type="molecule type" value="Genomic_DNA"/>
</dbReference>